<evidence type="ECO:0000313" key="3">
    <source>
        <dbReference type="Proteomes" id="UP000604825"/>
    </source>
</evidence>
<reference evidence="2" key="1">
    <citation type="submission" date="2020-10" db="EMBL/GenBank/DDBJ databases">
        <authorList>
            <person name="Han B."/>
            <person name="Lu T."/>
            <person name="Zhao Q."/>
            <person name="Huang X."/>
            <person name="Zhao Y."/>
        </authorList>
    </citation>
    <scope>NUCLEOTIDE SEQUENCE</scope>
</reference>
<proteinExistence type="predicted"/>
<dbReference type="EMBL" id="CAJGYO010000007">
    <property type="protein sequence ID" value="CAD6245869.1"/>
    <property type="molecule type" value="Genomic_DNA"/>
</dbReference>
<keyword evidence="1" id="KW-0812">Transmembrane</keyword>
<keyword evidence="1" id="KW-1133">Transmembrane helix</keyword>
<dbReference type="AlphaFoldDB" id="A0A811PIY6"/>
<gene>
    <name evidence="2" type="ORF">NCGR_LOCUS30154</name>
</gene>
<evidence type="ECO:0000256" key="1">
    <source>
        <dbReference type="SAM" id="Phobius"/>
    </source>
</evidence>
<protein>
    <recommendedName>
        <fullName evidence="4">GOLD domain-containing protein</fullName>
    </recommendedName>
</protein>
<keyword evidence="1" id="KW-0472">Membrane</keyword>
<sequence>MKRLAEMIENDESKTMDVGCRAGLSGCRAIRLRKVGRRIRFVYYVNENMSRRAVHKALFESAALIAASVIQVYLLRRLFERKLGTSRV</sequence>
<keyword evidence="3" id="KW-1185">Reference proteome</keyword>
<accession>A0A811PIY6</accession>
<evidence type="ECO:0008006" key="4">
    <source>
        <dbReference type="Google" id="ProtNLM"/>
    </source>
</evidence>
<name>A0A811PIY6_9POAL</name>
<comment type="caution">
    <text evidence="2">The sequence shown here is derived from an EMBL/GenBank/DDBJ whole genome shotgun (WGS) entry which is preliminary data.</text>
</comment>
<dbReference type="OrthoDB" id="1914665at2759"/>
<organism evidence="2 3">
    <name type="scientific">Miscanthus lutarioriparius</name>
    <dbReference type="NCBI Taxonomy" id="422564"/>
    <lineage>
        <taxon>Eukaryota</taxon>
        <taxon>Viridiplantae</taxon>
        <taxon>Streptophyta</taxon>
        <taxon>Embryophyta</taxon>
        <taxon>Tracheophyta</taxon>
        <taxon>Spermatophyta</taxon>
        <taxon>Magnoliopsida</taxon>
        <taxon>Liliopsida</taxon>
        <taxon>Poales</taxon>
        <taxon>Poaceae</taxon>
        <taxon>PACMAD clade</taxon>
        <taxon>Panicoideae</taxon>
        <taxon>Andropogonodae</taxon>
        <taxon>Andropogoneae</taxon>
        <taxon>Saccharinae</taxon>
        <taxon>Miscanthus</taxon>
    </lineage>
</organism>
<feature type="transmembrane region" description="Helical" evidence="1">
    <location>
        <begin position="57"/>
        <end position="75"/>
    </location>
</feature>
<dbReference type="Proteomes" id="UP000604825">
    <property type="component" value="Unassembled WGS sequence"/>
</dbReference>
<evidence type="ECO:0000313" key="2">
    <source>
        <dbReference type="EMBL" id="CAD6245869.1"/>
    </source>
</evidence>